<protein>
    <submittedName>
        <fullName evidence="3">Helix-turn-helix transcriptional regulator</fullName>
    </submittedName>
</protein>
<dbReference type="InterPro" id="IPR050807">
    <property type="entry name" value="TransReg_Diox_bact_type"/>
</dbReference>
<dbReference type="CDD" id="cd00093">
    <property type="entry name" value="HTH_XRE"/>
    <property type="match status" value="1"/>
</dbReference>
<sequence length="122" mass="14217">MVIKGGAIMNQRVKELRKHLQMNQAEFGERLGVTPTAISKIEIGERKLTVQMAKSICNEFNVNPDWLYNGTGEMLREFPSPLMEQLAQEFKLDELEQEFIQDFLTLDATERQIIARFFRNPR</sequence>
<keyword evidence="4" id="KW-1185">Reference proteome</keyword>
<feature type="domain" description="HTH cro/C1-type" evidence="2">
    <location>
        <begin position="13"/>
        <end position="67"/>
    </location>
</feature>
<keyword evidence="1" id="KW-0238">DNA-binding</keyword>
<comment type="caution">
    <text evidence="3">The sequence shown here is derived from an EMBL/GenBank/DDBJ whole genome shotgun (WGS) entry which is preliminary data.</text>
</comment>
<evidence type="ECO:0000256" key="1">
    <source>
        <dbReference type="ARBA" id="ARBA00023125"/>
    </source>
</evidence>
<dbReference type="Gene3D" id="1.10.260.40">
    <property type="entry name" value="lambda repressor-like DNA-binding domains"/>
    <property type="match status" value="1"/>
</dbReference>
<dbReference type="PANTHER" id="PTHR46797:SF1">
    <property type="entry name" value="METHYLPHOSPHONATE SYNTHASE"/>
    <property type="match status" value="1"/>
</dbReference>
<gene>
    <name evidence="3" type="ORF">H8Z77_02540</name>
</gene>
<dbReference type="InterPro" id="IPR010982">
    <property type="entry name" value="Lambda_DNA-bd_dom_sf"/>
</dbReference>
<reference evidence="3 4" key="1">
    <citation type="submission" date="2020-08" db="EMBL/GenBank/DDBJ databases">
        <title>Genome public.</title>
        <authorList>
            <person name="Liu C."/>
            <person name="Sun Q."/>
        </authorList>
    </citation>
    <scope>NUCLEOTIDE SEQUENCE [LARGE SCALE GENOMIC DNA]</scope>
    <source>
        <strain evidence="3 4">NSJ-27</strain>
    </source>
</reference>
<proteinExistence type="predicted"/>
<evidence type="ECO:0000313" key="4">
    <source>
        <dbReference type="Proteomes" id="UP000649151"/>
    </source>
</evidence>
<dbReference type="PROSITE" id="PS50943">
    <property type="entry name" value="HTH_CROC1"/>
    <property type="match status" value="1"/>
</dbReference>
<evidence type="ECO:0000313" key="3">
    <source>
        <dbReference type="EMBL" id="MBC5786901.1"/>
    </source>
</evidence>
<dbReference type="SMART" id="SM00530">
    <property type="entry name" value="HTH_XRE"/>
    <property type="match status" value="1"/>
</dbReference>
<dbReference type="SUPFAM" id="SSF47413">
    <property type="entry name" value="lambda repressor-like DNA-binding domains"/>
    <property type="match status" value="1"/>
</dbReference>
<dbReference type="Pfam" id="PF12844">
    <property type="entry name" value="HTH_19"/>
    <property type="match status" value="1"/>
</dbReference>
<organism evidence="3 4">
    <name type="scientific">Clostridium facile</name>
    <dbReference type="NCBI Taxonomy" id="2763035"/>
    <lineage>
        <taxon>Bacteria</taxon>
        <taxon>Bacillati</taxon>
        <taxon>Bacillota</taxon>
        <taxon>Clostridia</taxon>
        <taxon>Eubacteriales</taxon>
        <taxon>Clostridiaceae</taxon>
        <taxon>Clostridium</taxon>
    </lineage>
</organism>
<dbReference type="PANTHER" id="PTHR46797">
    <property type="entry name" value="HTH-TYPE TRANSCRIPTIONAL REGULATOR"/>
    <property type="match status" value="1"/>
</dbReference>
<dbReference type="Proteomes" id="UP000649151">
    <property type="component" value="Unassembled WGS sequence"/>
</dbReference>
<dbReference type="InterPro" id="IPR001387">
    <property type="entry name" value="Cro/C1-type_HTH"/>
</dbReference>
<dbReference type="EMBL" id="JACOQK010000001">
    <property type="protein sequence ID" value="MBC5786901.1"/>
    <property type="molecule type" value="Genomic_DNA"/>
</dbReference>
<accession>A0ABR7IP47</accession>
<name>A0ABR7IP47_9CLOT</name>
<evidence type="ECO:0000259" key="2">
    <source>
        <dbReference type="PROSITE" id="PS50943"/>
    </source>
</evidence>